<sequence>MWAVHPNQGWQPRQPPGYGPPPGWGPPPKPSTAPAFLAGGLWLLVSVLCFVLAGLNTADGVGQTPRAAVALIGIMLPPGIVGNGDAVIAATCTAGGVVLLLVVLLFARLGFARWIAAALGFLVVVYYIFAIVRLTTFHGGTFIIVPGVALLLWLAASMVSVLPPVGRAMR</sequence>
<organism evidence="3 4">
    <name type="scientific">Lentzea atacamensis</name>
    <dbReference type="NCBI Taxonomy" id="531938"/>
    <lineage>
        <taxon>Bacteria</taxon>
        <taxon>Bacillati</taxon>
        <taxon>Actinomycetota</taxon>
        <taxon>Actinomycetes</taxon>
        <taxon>Pseudonocardiales</taxon>
        <taxon>Pseudonocardiaceae</taxon>
        <taxon>Lentzea</taxon>
    </lineage>
</organism>
<feature type="compositionally biased region" description="Pro residues" evidence="1">
    <location>
        <begin position="13"/>
        <end position="25"/>
    </location>
</feature>
<gene>
    <name evidence="3" type="ORF">C8D88_111175</name>
</gene>
<feature type="transmembrane region" description="Helical" evidence="2">
    <location>
        <begin position="33"/>
        <end position="53"/>
    </location>
</feature>
<dbReference type="Proteomes" id="UP000246005">
    <property type="component" value="Unassembled WGS sequence"/>
</dbReference>
<comment type="caution">
    <text evidence="3">The sequence shown here is derived from an EMBL/GenBank/DDBJ whole genome shotgun (WGS) entry which is preliminary data.</text>
</comment>
<feature type="transmembrane region" description="Helical" evidence="2">
    <location>
        <begin position="65"/>
        <end position="81"/>
    </location>
</feature>
<feature type="transmembrane region" description="Helical" evidence="2">
    <location>
        <begin position="140"/>
        <end position="162"/>
    </location>
</feature>
<protein>
    <submittedName>
        <fullName evidence="3">Uncharacterized protein</fullName>
    </submittedName>
</protein>
<feature type="region of interest" description="Disordered" evidence="1">
    <location>
        <begin position="1"/>
        <end position="25"/>
    </location>
</feature>
<keyword evidence="2" id="KW-1133">Transmembrane helix</keyword>
<dbReference type="EMBL" id="QGHB01000011">
    <property type="protein sequence ID" value="PWK83290.1"/>
    <property type="molecule type" value="Genomic_DNA"/>
</dbReference>
<dbReference type="AlphaFoldDB" id="A0A316HTC3"/>
<feature type="transmembrane region" description="Helical" evidence="2">
    <location>
        <begin position="114"/>
        <end position="134"/>
    </location>
</feature>
<evidence type="ECO:0000256" key="2">
    <source>
        <dbReference type="SAM" id="Phobius"/>
    </source>
</evidence>
<keyword evidence="2" id="KW-0472">Membrane</keyword>
<name>A0A316HTC3_9PSEU</name>
<feature type="transmembrane region" description="Helical" evidence="2">
    <location>
        <begin position="87"/>
        <end position="107"/>
    </location>
</feature>
<evidence type="ECO:0000256" key="1">
    <source>
        <dbReference type="SAM" id="MobiDB-lite"/>
    </source>
</evidence>
<proteinExistence type="predicted"/>
<reference evidence="3 4" key="1">
    <citation type="submission" date="2018-05" db="EMBL/GenBank/DDBJ databases">
        <title>Genomic Encyclopedia of Type Strains, Phase IV (KMG-IV): sequencing the most valuable type-strain genomes for metagenomic binning, comparative biology and taxonomic classification.</title>
        <authorList>
            <person name="Goeker M."/>
        </authorList>
    </citation>
    <scope>NUCLEOTIDE SEQUENCE [LARGE SCALE GENOMIC DNA]</scope>
    <source>
        <strain evidence="3 4">DSM 45480</strain>
    </source>
</reference>
<evidence type="ECO:0000313" key="3">
    <source>
        <dbReference type="EMBL" id="PWK83290.1"/>
    </source>
</evidence>
<keyword evidence="2" id="KW-0812">Transmembrane</keyword>
<accession>A0A316HTC3</accession>
<evidence type="ECO:0000313" key="4">
    <source>
        <dbReference type="Proteomes" id="UP000246005"/>
    </source>
</evidence>